<dbReference type="AlphaFoldDB" id="A0A165EQH5"/>
<gene>
    <name evidence="2" type="ORF">CALCODRAFT_498812</name>
</gene>
<keyword evidence="3" id="KW-1185">Reference proteome</keyword>
<dbReference type="PANTHER" id="PTHR42686">
    <property type="entry name" value="GH17980P-RELATED"/>
    <property type="match status" value="1"/>
</dbReference>
<organism evidence="2 3">
    <name type="scientific">Calocera cornea HHB12733</name>
    <dbReference type="NCBI Taxonomy" id="1353952"/>
    <lineage>
        <taxon>Eukaryota</taxon>
        <taxon>Fungi</taxon>
        <taxon>Dikarya</taxon>
        <taxon>Basidiomycota</taxon>
        <taxon>Agaricomycotina</taxon>
        <taxon>Dacrymycetes</taxon>
        <taxon>Dacrymycetales</taxon>
        <taxon>Dacrymycetaceae</taxon>
        <taxon>Calocera</taxon>
    </lineage>
</organism>
<dbReference type="GO" id="GO:0005829">
    <property type="term" value="C:cytosol"/>
    <property type="evidence" value="ECO:0007669"/>
    <property type="project" value="TreeGrafter"/>
</dbReference>
<proteinExistence type="predicted"/>
<dbReference type="OrthoDB" id="5286008at2759"/>
<feature type="domain" description="NADP-dependent oxidoreductase" evidence="1">
    <location>
        <begin position="46"/>
        <end position="365"/>
    </location>
</feature>
<evidence type="ECO:0000313" key="3">
    <source>
        <dbReference type="Proteomes" id="UP000076842"/>
    </source>
</evidence>
<name>A0A165EQH5_9BASI</name>
<dbReference type="InterPro" id="IPR023210">
    <property type="entry name" value="NADP_OxRdtase_dom"/>
</dbReference>
<dbReference type="InterPro" id="IPR020471">
    <property type="entry name" value="AKR"/>
</dbReference>
<accession>A0A165EQH5</accession>
<dbReference type="InParanoid" id="A0A165EQH5"/>
<protein>
    <submittedName>
        <fullName evidence="2">Aldo/keto reductase</fullName>
    </submittedName>
</protein>
<dbReference type="STRING" id="1353952.A0A165EQH5"/>
<reference evidence="2 3" key="1">
    <citation type="journal article" date="2016" name="Mol. Biol. Evol.">
        <title>Comparative Genomics of Early-Diverging Mushroom-Forming Fungi Provides Insights into the Origins of Lignocellulose Decay Capabilities.</title>
        <authorList>
            <person name="Nagy L.G."/>
            <person name="Riley R."/>
            <person name="Tritt A."/>
            <person name="Adam C."/>
            <person name="Daum C."/>
            <person name="Floudas D."/>
            <person name="Sun H."/>
            <person name="Yadav J.S."/>
            <person name="Pangilinan J."/>
            <person name="Larsson K.H."/>
            <person name="Matsuura K."/>
            <person name="Barry K."/>
            <person name="Labutti K."/>
            <person name="Kuo R."/>
            <person name="Ohm R.A."/>
            <person name="Bhattacharya S.S."/>
            <person name="Shirouzu T."/>
            <person name="Yoshinaga Y."/>
            <person name="Martin F.M."/>
            <person name="Grigoriev I.V."/>
            <person name="Hibbett D.S."/>
        </authorList>
    </citation>
    <scope>NUCLEOTIDE SEQUENCE [LARGE SCALE GENOMIC DNA]</scope>
    <source>
        <strain evidence="2 3">HHB12733</strain>
    </source>
</reference>
<sequence length="420" mass="46623">MAEQSRHPDQPEPSYSLPPYIREEIADFPQPGLQLSTVGALEFPQLVFGAATLSTIYNTEGLLQSDIPLRTVRLALRYGIRAFDTSPYYGDSEVVLGQCLQALTSEFPRSSYKIITKCGRYGADEFDYTPATIRKSVMRSLKRLGTDYLDVLLLHDVDFVGSPMAPFPLEGFHAKVFQEAAADWGLIPGKENKVWGTGDRRVVEAIGELRKLKEEGLVRAIGISGYTLPTLLRLAILAVNTAPFQPLDTLLSYSHFTLQNSTFVTYLPHFMNQAKLRQVFCASPLSMGLLTANVPPWHPAPAKLKEVAKIAYERVREWPGELPNLAVGYSFKREGELMGCGTGLTVPTVIGLSNLHEVHEALALWREVNNPTTDGVPRRYAEGLVKSVFQENGYLDWSWSCPPGFRRTNSMPLSPASKST</sequence>
<dbReference type="Pfam" id="PF00248">
    <property type="entry name" value="Aldo_ket_red"/>
    <property type="match status" value="1"/>
</dbReference>
<dbReference type="InterPro" id="IPR036812">
    <property type="entry name" value="NAD(P)_OxRdtase_dom_sf"/>
</dbReference>
<dbReference type="GO" id="GO:0045290">
    <property type="term" value="F:D-arabinose 1-dehydrogenase [NAD(P)+] activity"/>
    <property type="evidence" value="ECO:0007669"/>
    <property type="project" value="TreeGrafter"/>
</dbReference>
<dbReference type="EMBL" id="KV423997">
    <property type="protein sequence ID" value="KZT55334.1"/>
    <property type="molecule type" value="Genomic_DNA"/>
</dbReference>
<dbReference type="Proteomes" id="UP000076842">
    <property type="component" value="Unassembled WGS sequence"/>
</dbReference>
<dbReference type="GO" id="GO:0070485">
    <property type="term" value="P:dehydro-D-arabinono-1,4-lactone biosynthetic process"/>
    <property type="evidence" value="ECO:0007669"/>
    <property type="project" value="TreeGrafter"/>
</dbReference>
<dbReference type="SUPFAM" id="SSF51430">
    <property type="entry name" value="NAD(P)-linked oxidoreductase"/>
    <property type="match status" value="1"/>
</dbReference>
<evidence type="ECO:0000313" key="2">
    <source>
        <dbReference type="EMBL" id="KZT55334.1"/>
    </source>
</evidence>
<evidence type="ECO:0000259" key="1">
    <source>
        <dbReference type="Pfam" id="PF00248"/>
    </source>
</evidence>
<dbReference type="PANTHER" id="PTHR42686:SF1">
    <property type="entry name" value="GH17980P-RELATED"/>
    <property type="match status" value="1"/>
</dbReference>
<dbReference type="Gene3D" id="3.20.20.100">
    <property type="entry name" value="NADP-dependent oxidoreductase domain"/>
    <property type="match status" value="1"/>
</dbReference>